<comment type="similarity">
    <text evidence="1">Belongs to the sodium:galactoside symporter (TC 2.A.2) family.</text>
</comment>
<dbReference type="GO" id="GO:0008643">
    <property type="term" value="P:carbohydrate transport"/>
    <property type="evidence" value="ECO:0007669"/>
    <property type="project" value="InterPro"/>
</dbReference>
<protein>
    <submittedName>
        <fullName evidence="3">MFS transporter</fullName>
    </submittedName>
</protein>
<dbReference type="PANTHER" id="PTHR11328:SF24">
    <property type="entry name" value="MAJOR FACILITATOR SUPERFAMILY (MFS) PROFILE DOMAIN-CONTAINING PROTEIN"/>
    <property type="match status" value="1"/>
</dbReference>
<feature type="transmembrane region" description="Helical" evidence="2">
    <location>
        <begin position="303"/>
        <end position="320"/>
    </location>
</feature>
<feature type="transmembrane region" description="Helical" evidence="2">
    <location>
        <begin position="143"/>
        <end position="166"/>
    </location>
</feature>
<gene>
    <name evidence="3" type="ORF">K7J14_09885</name>
</gene>
<evidence type="ECO:0000313" key="3">
    <source>
        <dbReference type="EMBL" id="MCD1655008.1"/>
    </source>
</evidence>
<dbReference type="Pfam" id="PF13347">
    <property type="entry name" value="MFS_2"/>
    <property type="match status" value="1"/>
</dbReference>
<keyword evidence="4" id="KW-1185">Reference proteome</keyword>
<feature type="transmembrane region" description="Helical" evidence="2">
    <location>
        <begin position="109"/>
        <end position="131"/>
    </location>
</feature>
<dbReference type="GO" id="GO:0005886">
    <property type="term" value="C:plasma membrane"/>
    <property type="evidence" value="ECO:0007669"/>
    <property type="project" value="TreeGrafter"/>
</dbReference>
<dbReference type="GO" id="GO:0015293">
    <property type="term" value="F:symporter activity"/>
    <property type="evidence" value="ECO:0007669"/>
    <property type="project" value="InterPro"/>
</dbReference>
<proteinExistence type="inferred from homology"/>
<dbReference type="EMBL" id="JAINWA010000003">
    <property type="protein sequence ID" value="MCD1655008.1"/>
    <property type="molecule type" value="Genomic_DNA"/>
</dbReference>
<feature type="transmembrane region" description="Helical" evidence="2">
    <location>
        <begin position="178"/>
        <end position="196"/>
    </location>
</feature>
<feature type="transmembrane region" description="Helical" evidence="2">
    <location>
        <begin position="332"/>
        <end position="352"/>
    </location>
</feature>
<dbReference type="PANTHER" id="PTHR11328">
    <property type="entry name" value="MAJOR FACILITATOR SUPERFAMILY DOMAIN-CONTAINING PROTEIN"/>
    <property type="match status" value="1"/>
</dbReference>
<feature type="transmembrane region" description="Helical" evidence="2">
    <location>
        <begin position="216"/>
        <end position="238"/>
    </location>
</feature>
<keyword evidence="2" id="KW-0812">Transmembrane</keyword>
<accession>A0AAE3EJN9</accession>
<name>A0AAE3EJN9_9SPIR</name>
<feature type="transmembrane region" description="Helical" evidence="2">
    <location>
        <begin position="440"/>
        <end position="461"/>
    </location>
</feature>
<comment type="caution">
    <text evidence="3">The sequence shown here is derived from an EMBL/GenBank/DDBJ whole genome shotgun (WGS) entry which is preliminary data.</text>
</comment>
<keyword evidence="2" id="KW-0472">Membrane</keyword>
<sequence>MKETTIAASGVRKRAERLPFRLKIVYALGQLGWSLGSYGAANFLNQYYLPFSENGAALYPKMIHQGYVIGVLTVIGLSLWFGRVFDAVTDPLIAVFSDRSKSRLGRRRSFMAVAAAPFALFAVLCFVPLFGSGADANTAANGVWLFVCITLLYWFMTMYVTPFFAWMSELGHDPDERLQLSTMISITWAVGAMLGAQAPVFQGMFQFSGKSAQTSFQLTMVAFGVVSFVLMILPVIFINEKRYCESVPSDEGFFTSLKTVISDKNFFIFTLSDFAYWISLYFINNGLMYYVTVLLGLPKETYSFLFIVMFLVSFLFYVPVNIIARRVGRRRLLIIAFCLFGLLFAFSSLFGIMPLPPMVQALIASLLAAIPLAVFGILPNAMISDMAEAWAIETGQHKAGVFFGFRTFMSKMGQSIGAVILPSLVMLGASASNGEVVGVFGVRLTTICALGFCVAGVLLLLRYDEKKVQDTLSRRT</sequence>
<evidence type="ECO:0000256" key="1">
    <source>
        <dbReference type="ARBA" id="ARBA00009617"/>
    </source>
</evidence>
<dbReference type="AlphaFoldDB" id="A0AAE3EJN9"/>
<keyword evidence="2" id="KW-1133">Transmembrane helix</keyword>
<dbReference type="RefSeq" id="WP_230755731.1">
    <property type="nucleotide sequence ID" value="NZ_JAINWA010000003.1"/>
</dbReference>
<dbReference type="Proteomes" id="UP001198163">
    <property type="component" value="Unassembled WGS sequence"/>
</dbReference>
<dbReference type="SUPFAM" id="SSF103473">
    <property type="entry name" value="MFS general substrate transporter"/>
    <property type="match status" value="1"/>
</dbReference>
<feature type="transmembrane region" description="Helical" evidence="2">
    <location>
        <begin position="24"/>
        <end position="44"/>
    </location>
</feature>
<reference evidence="3" key="1">
    <citation type="submission" date="2021-08" db="EMBL/GenBank/DDBJ databases">
        <title>Comparative analyses of Brucepasteria parasyntrophica and Teretinema zuelzerae.</title>
        <authorList>
            <person name="Song Y."/>
            <person name="Brune A."/>
        </authorList>
    </citation>
    <scope>NUCLEOTIDE SEQUENCE</scope>
    <source>
        <strain evidence="3">DSM 1903</strain>
    </source>
</reference>
<dbReference type="InterPro" id="IPR039672">
    <property type="entry name" value="MFS_2"/>
</dbReference>
<feature type="transmembrane region" description="Helical" evidence="2">
    <location>
        <begin position="64"/>
        <end position="82"/>
    </location>
</feature>
<evidence type="ECO:0000313" key="4">
    <source>
        <dbReference type="Proteomes" id="UP001198163"/>
    </source>
</evidence>
<dbReference type="InterPro" id="IPR036259">
    <property type="entry name" value="MFS_trans_sf"/>
</dbReference>
<dbReference type="Gene3D" id="1.20.1250.20">
    <property type="entry name" value="MFS general substrate transporter like domains"/>
    <property type="match status" value="2"/>
</dbReference>
<organism evidence="3 4">
    <name type="scientific">Teretinema zuelzerae</name>
    <dbReference type="NCBI Taxonomy" id="156"/>
    <lineage>
        <taxon>Bacteria</taxon>
        <taxon>Pseudomonadati</taxon>
        <taxon>Spirochaetota</taxon>
        <taxon>Spirochaetia</taxon>
        <taxon>Spirochaetales</taxon>
        <taxon>Treponemataceae</taxon>
        <taxon>Teretinema</taxon>
    </lineage>
</organism>
<feature type="transmembrane region" description="Helical" evidence="2">
    <location>
        <begin position="358"/>
        <end position="378"/>
    </location>
</feature>
<evidence type="ECO:0000256" key="2">
    <source>
        <dbReference type="SAM" id="Phobius"/>
    </source>
</evidence>